<dbReference type="AlphaFoldDB" id="A0A2V1JZR3"/>
<name>A0A2V1JZR3_9BURK</name>
<keyword evidence="1 2" id="KW-0238">DNA-binding</keyword>
<accession>A0A2V1JZR3</accession>
<feature type="DNA-binding region" description="H-T-H motif" evidence="2">
    <location>
        <begin position="35"/>
        <end position="54"/>
    </location>
</feature>
<dbReference type="PROSITE" id="PS50977">
    <property type="entry name" value="HTH_TETR_2"/>
    <property type="match status" value="1"/>
</dbReference>
<evidence type="ECO:0000256" key="2">
    <source>
        <dbReference type="PROSITE-ProRule" id="PRU00335"/>
    </source>
</evidence>
<dbReference type="RefSeq" id="WP_109062380.1">
    <property type="nucleotide sequence ID" value="NZ_QETA01000005.1"/>
</dbReference>
<protein>
    <submittedName>
        <fullName evidence="4">TetR family transcriptional regulator</fullName>
    </submittedName>
</protein>
<dbReference type="InterPro" id="IPR001647">
    <property type="entry name" value="HTH_TetR"/>
</dbReference>
<dbReference type="PANTHER" id="PTHR30055">
    <property type="entry name" value="HTH-TYPE TRANSCRIPTIONAL REGULATOR RUTR"/>
    <property type="match status" value="1"/>
</dbReference>
<organism evidence="4 5">
    <name type="scientific">Corticimicrobacter populi</name>
    <dbReference type="NCBI Taxonomy" id="2175229"/>
    <lineage>
        <taxon>Bacteria</taxon>
        <taxon>Pseudomonadati</taxon>
        <taxon>Pseudomonadota</taxon>
        <taxon>Betaproteobacteria</taxon>
        <taxon>Burkholderiales</taxon>
        <taxon>Alcaligenaceae</taxon>
        <taxon>Corticimicrobacter</taxon>
    </lineage>
</organism>
<dbReference type="GO" id="GO:0003700">
    <property type="term" value="F:DNA-binding transcription factor activity"/>
    <property type="evidence" value="ECO:0007669"/>
    <property type="project" value="TreeGrafter"/>
</dbReference>
<dbReference type="Proteomes" id="UP000245212">
    <property type="component" value="Unassembled WGS sequence"/>
</dbReference>
<dbReference type="InterPro" id="IPR041479">
    <property type="entry name" value="TetR_CgmR_C"/>
</dbReference>
<dbReference type="Pfam" id="PF00440">
    <property type="entry name" value="TetR_N"/>
    <property type="match status" value="1"/>
</dbReference>
<dbReference type="SUPFAM" id="SSF46689">
    <property type="entry name" value="Homeodomain-like"/>
    <property type="match status" value="1"/>
</dbReference>
<proteinExistence type="predicted"/>
<comment type="caution">
    <text evidence="4">The sequence shown here is derived from an EMBL/GenBank/DDBJ whole genome shotgun (WGS) entry which is preliminary data.</text>
</comment>
<dbReference type="PANTHER" id="PTHR30055:SF148">
    <property type="entry name" value="TETR-FAMILY TRANSCRIPTIONAL REGULATOR"/>
    <property type="match status" value="1"/>
</dbReference>
<dbReference type="InterPro" id="IPR009057">
    <property type="entry name" value="Homeodomain-like_sf"/>
</dbReference>
<dbReference type="PRINTS" id="PR00455">
    <property type="entry name" value="HTHTETR"/>
</dbReference>
<feature type="domain" description="HTH tetR-type" evidence="3">
    <location>
        <begin position="12"/>
        <end position="72"/>
    </location>
</feature>
<dbReference type="Gene3D" id="1.10.357.10">
    <property type="entry name" value="Tetracycline Repressor, domain 2"/>
    <property type="match status" value="1"/>
</dbReference>
<dbReference type="SUPFAM" id="SSF48498">
    <property type="entry name" value="Tetracyclin repressor-like, C-terminal domain"/>
    <property type="match status" value="1"/>
</dbReference>
<dbReference type="EMBL" id="QETA01000005">
    <property type="protein sequence ID" value="PWF22141.1"/>
    <property type="molecule type" value="Genomic_DNA"/>
</dbReference>
<gene>
    <name evidence="4" type="ORF">DD235_12215</name>
</gene>
<sequence length="191" mass="21693">MSMAHHRKKQPGIVRRQLLDQAVRVAVEEGLSSLTLDAVARQAGVSKGGLLHHFPSKRALLEAMCDEFLVRLERKIAKAIARDPEPRGHFVRAYLEVMSNLKARDHAKRWAVLSVMLFAEPQLRERWQHWIEARLSEHTATDSALTAWVVRLAADGLWLSDLVEGKPIRSTQSTDMRAAILDELKAMTYRI</sequence>
<evidence type="ECO:0000256" key="1">
    <source>
        <dbReference type="ARBA" id="ARBA00023125"/>
    </source>
</evidence>
<evidence type="ECO:0000313" key="4">
    <source>
        <dbReference type="EMBL" id="PWF22141.1"/>
    </source>
</evidence>
<dbReference type="InterPro" id="IPR050109">
    <property type="entry name" value="HTH-type_TetR-like_transc_reg"/>
</dbReference>
<dbReference type="Pfam" id="PF17937">
    <property type="entry name" value="TetR_C_28"/>
    <property type="match status" value="1"/>
</dbReference>
<dbReference type="GO" id="GO:0000976">
    <property type="term" value="F:transcription cis-regulatory region binding"/>
    <property type="evidence" value="ECO:0007669"/>
    <property type="project" value="TreeGrafter"/>
</dbReference>
<evidence type="ECO:0000259" key="3">
    <source>
        <dbReference type="PROSITE" id="PS50977"/>
    </source>
</evidence>
<reference evidence="5" key="1">
    <citation type="submission" date="2018-05" db="EMBL/GenBank/DDBJ databases">
        <authorList>
            <person name="Li Y."/>
        </authorList>
    </citation>
    <scope>NUCLEOTIDE SEQUENCE [LARGE SCALE GENOMIC DNA]</scope>
    <source>
        <strain evidence="5">3d-2-2</strain>
    </source>
</reference>
<evidence type="ECO:0000313" key="5">
    <source>
        <dbReference type="Proteomes" id="UP000245212"/>
    </source>
</evidence>
<keyword evidence="5" id="KW-1185">Reference proteome</keyword>
<dbReference type="InterPro" id="IPR036271">
    <property type="entry name" value="Tet_transcr_reg_TetR-rel_C_sf"/>
</dbReference>